<accession>S5YWQ0</accession>
<evidence type="ECO:0000313" key="3">
    <source>
        <dbReference type="Proteomes" id="UP000015480"/>
    </source>
</evidence>
<evidence type="ECO:0000256" key="1">
    <source>
        <dbReference type="SAM" id="SignalP"/>
    </source>
</evidence>
<dbReference type="EMBL" id="CP006650">
    <property type="protein sequence ID" value="AGT09626.1"/>
    <property type="molecule type" value="Genomic_DNA"/>
</dbReference>
<dbReference type="HOGENOM" id="CLU_1538606_0_0_5"/>
<gene>
    <name evidence="2" type="ORF">JCM7686_2558</name>
</gene>
<dbReference type="PATRIC" id="fig|1367847.3.peg.2562"/>
<dbReference type="RefSeq" id="WP_020951264.1">
    <property type="nucleotide sequence ID" value="NC_022041.1"/>
</dbReference>
<evidence type="ECO:0008006" key="4">
    <source>
        <dbReference type="Google" id="ProtNLM"/>
    </source>
</evidence>
<sequence>MTMRKLAILGVMGLAVLGLSACNENAGWNPNYTMNASPYGEYQRARETALMTNTREPQVIPIQLPAQAPTPEDIAGKREVKAMVTTKVVPVQPAQVRVAPATRARVIASGDNAVLVRFAQTEKQNPGQARYARTGANPAQALKACSQFPNPAIAQTAFLANGGPILDPQNLDPDGDGFVCGWDPRPYRQGL</sequence>
<dbReference type="eggNOG" id="ENOG5031QJH">
    <property type="taxonomic scope" value="Bacteria"/>
</dbReference>
<keyword evidence="3" id="KW-1185">Reference proteome</keyword>
<feature type="signal peptide" evidence="1">
    <location>
        <begin position="1"/>
        <end position="21"/>
    </location>
</feature>
<dbReference type="STRING" id="1367847.JCM7686_2558"/>
<evidence type="ECO:0000313" key="2">
    <source>
        <dbReference type="EMBL" id="AGT09626.1"/>
    </source>
</evidence>
<dbReference type="KEGG" id="pami:JCM7686_2558"/>
<feature type="chain" id="PRO_5004535136" description="Excalibur calcium-binding domain-containing protein" evidence="1">
    <location>
        <begin position="22"/>
        <end position="191"/>
    </location>
</feature>
<organism evidence="2 3">
    <name type="scientific">Paracoccus aminophilus JCM 7686</name>
    <dbReference type="NCBI Taxonomy" id="1367847"/>
    <lineage>
        <taxon>Bacteria</taxon>
        <taxon>Pseudomonadati</taxon>
        <taxon>Pseudomonadota</taxon>
        <taxon>Alphaproteobacteria</taxon>
        <taxon>Rhodobacterales</taxon>
        <taxon>Paracoccaceae</taxon>
        <taxon>Paracoccus</taxon>
    </lineage>
</organism>
<reference evidence="2 3" key="1">
    <citation type="journal article" date="2014" name="BMC Genomics">
        <title>Architecture and functions of a multipartite genome of the methylotrophic bacterium Paracoccus aminophilus JCM 7686, containing primary and secondary chromids.</title>
        <authorList>
            <person name="Dziewit L."/>
            <person name="Czarnecki J."/>
            <person name="Wibberg D."/>
            <person name="Radlinska M."/>
            <person name="Mrozek P."/>
            <person name="Szymczak M."/>
            <person name="Schluter A."/>
            <person name="Puhler A."/>
            <person name="Bartosik D."/>
        </authorList>
    </citation>
    <scope>NUCLEOTIDE SEQUENCE [LARGE SCALE GENOMIC DNA]</scope>
    <source>
        <strain evidence="2">JCM 7686</strain>
    </source>
</reference>
<name>S5YWQ0_PARAH</name>
<dbReference type="PROSITE" id="PS51257">
    <property type="entry name" value="PROKAR_LIPOPROTEIN"/>
    <property type="match status" value="1"/>
</dbReference>
<proteinExistence type="predicted"/>
<protein>
    <recommendedName>
        <fullName evidence="4">Excalibur calcium-binding domain-containing protein</fullName>
    </recommendedName>
</protein>
<dbReference type="AlphaFoldDB" id="S5YWQ0"/>
<keyword evidence="1" id="KW-0732">Signal</keyword>
<dbReference type="Proteomes" id="UP000015480">
    <property type="component" value="Chromosome"/>
</dbReference>